<evidence type="ECO:0000259" key="11">
    <source>
        <dbReference type="PROSITE" id="PS51462"/>
    </source>
</evidence>
<keyword evidence="4" id="KW-0963">Cytoplasm</keyword>
<dbReference type="GO" id="GO:0005737">
    <property type="term" value="C:cytoplasm"/>
    <property type="evidence" value="ECO:0007669"/>
    <property type="project" value="TreeGrafter"/>
</dbReference>
<dbReference type="GO" id="GO:0050992">
    <property type="term" value="P:dimethylallyl diphosphate biosynthetic process"/>
    <property type="evidence" value="ECO:0007669"/>
    <property type="project" value="UniProtKB-UniPathway"/>
</dbReference>
<dbReference type="PANTHER" id="PTHR10885">
    <property type="entry name" value="ISOPENTENYL-DIPHOSPHATE DELTA-ISOMERASE"/>
    <property type="match status" value="1"/>
</dbReference>
<reference evidence="13" key="1">
    <citation type="submission" date="2017-09" db="EMBL/GenBank/DDBJ databases">
        <title>Depth-based differentiation of microbial function through sediment-hosted aquifers and enrichment of novel symbionts in the deep terrestrial subsurface.</title>
        <authorList>
            <person name="Probst A.J."/>
            <person name="Ladd B."/>
            <person name="Jarett J.K."/>
            <person name="Geller-Mcgrath D.E."/>
            <person name="Sieber C.M.K."/>
            <person name="Emerson J.B."/>
            <person name="Anantharaman K."/>
            <person name="Thomas B.C."/>
            <person name="Malmstrom R."/>
            <person name="Stieglmeier M."/>
            <person name="Klingl A."/>
            <person name="Woyke T."/>
            <person name="Ryan C.M."/>
            <person name="Banfield J.F."/>
        </authorList>
    </citation>
    <scope>NUCLEOTIDE SEQUENCE [LARGE SCALE GENOMIC DNA]</scope>
</reference>
<evidence type="ECO:0000256" key="4">
    <source>
        <dbReference type="ARBA" id="ARBA00022490"/>
    </source>
</evidence>
<keyword evidence="5" id="KW-0479">Metal-binding</keyword>
<dbReference type="EMBL" id="PFVS01000078">
    <property type="protein sequence ID" value="PJA83012.1"/>
    <property type="molecule type" value="Genomic_DNA"/>
</dbReference>
<feature type="domain" description="Nudix hydrolase" evidence="11">
    <location>
        <begin position="28"/>
        <end position="159"/>
    </location>
</feature>
<evidence type="ECO:0000256" key="7">
    <source>
        <dbReference type="ARBA" id="ARBA00023211"/>
    </source>
</evidence>
<accession>A0A2M7Z3A8</accession>
<dbReference type="NCBIfam" id="NF002995">
    <property type="entry name" value="PRK03759.1"/>
    <property type="match status" value="1"/>
</dbReference>
<dbReference type="PIRSF" id="PIRSF018427">
    <property type="entry name" value="Isopntndiph_ism"/>
    <property type="match status" value="1"/>
</dbReference>
<sequence>MLKKVILVDEKDREIGWEEKIKVHKDGKLHRAFSIFIFNSKGEILLQKRAETKYHSPGLWTNTCCSHPTPGKNLIDEATRRLKEEMGIESNLREIFSFIYKSNWGDLTEYEFDHVFVGKFDGTPALNKEEAEDWKWIKPEELKRDIKENPEKYTYWFKLILDRVLKAIDL</sequence>
<dbReference type="InterPro" id="IPR056375">
    <property type="entry name" value="Idi_bact"/>
</dbReference>
<evidence type="ECO:0000313" key="12">
    <source>
        <dbReference type="EMBL" id="PJA83012.1"/>
    </source>
</evidence>
<keyword evidence="8" id="KW-0414">Isoprene biosynthesis</keyword>
<dbReference type="GO" id="GO:0009240">
    <property type="term" value="P:isopentenyl diphosphate biosynthetic process"/>
    <property type="evidence" value="ECO:0007669"/>
    <property type="project" value="TreeGrafter"/>
</dbReference>
<evidence type="ECO:0000256" key="2">
    <source>
        <dbReference type="ARBA" id="ARBA00007579"/>
    </source>
</evidence>
<protein>
    <recommendedName>
        <fullName evidence="3 10">Isopentenyl-diphosphate delta-isomerase</fullName>
        <ecNumber evidence="3 10">5.3.3.2</ecNumber>
    </recommendedName>
</protein>
<dbReference type="InterPro" id="IPR000086">
    <property type="entry name" value="NUDIX_hydrolase_dom"/>
</dbReference>
<dbReference type="Gene3D" id="3.90.79.10">
    <property type="entry name" value="Nucleoside Triphosphate Pyrophosphohydrolase"/>
    <property type="match status" value="1"/>
</dbReference>
<dbReference type="PROSITE" id="PS51462">
    <property type="entry name" value="NUDIX"/>
    <property type="match status" value="1"/>
</dbReference>
<dbReference type="UniPathway" id="UPA00059">
    <property type="reaction ID" value="UER00104"/>
</dbReference>
<dbReference type="PANTHER" id="PTHR10885:SF0">
    <property type="entry name" value="ISOPENTENYL-DIPHOSPHATE DELTA-ISOMERASE"/>
    <property type="match status" value="1"/>
</dbReference>
<dbReference type="Proteomes" id="UP000230178">
    <property type="component" value="Unassembled WGS sequence"/>
</dbReference>
<comment type="pathway">
    <text evidence="1">Isoprenoid biosynthesis; dimethylallyl diphosphate biosynthesis; dimethylallyl diphosphate from isopentenyl diphosphate: step 1/1.</text>
</comment>
<dbReference type="EC" id="5.3.3.2" evidence="3 10"/>
<comment type="caution">
    <text evidence="12">The sequence shown here is derived from an EMBL/GenBank/DDBJ whole genome shotgun (WGS) entry which is preliminary data.</text>
</comment>
<dbReference type="HAMAP" id="MF_00202">
    <property type="entry name" value="Idi"/>
    <property type="match status" value="1"/>
</dbReference>
<dbReference type="AlphaFoldDB" id="A0A2M7Z3A8"/>
<dbReference type="Pfam" id="PF00293">
    <property type="entry name" value="NUDIX"/>
    <property type="match status" value="1"/>
</dbReference>
<evidence type="ECO:0000256" key="6">
    <source>
        <dbReference type="ARBA" id="ARBA00022842"/>
    </source>
</evidence>
<evidence type="ECO:0000256" key="8">
    <source>
        <dbReference type="ARBA" id="ARBA00023229"/>
    </source>
</evidence>
<evidence type="ECO:0000256" key="3">
    <source>
        <dbReference type="ARBA" id="ARBA00012057"/>
    </source>
</evidence>
<dbReference type="SUPFAM" id="SSF55811">
    <property type="entry name" value="Nudix"/>
    <property type="match status" value="1"/>
</dbReference>
<evidence type="ECO:0000256" key="1">
    <source>
        <dbReference type="ARBA" id="ARBA00004826"/>
    </source>
</evidence>
<evidence type="ECO:0000256" key="9">
    <source>
        <dbReference type="ARBA" id="ARBA00023235"/>
    </source>
</evidence>
<organism evidence="12 13">
    <name type="scientific">Candidatus Nealsonbacteria bacterium CG_4_9_14_3_um_filter_37_29</name>
    <dbReference type="NCBI Taxonomy" id="1974696"/>
    <lineage>
        <taxon>Bacteria</taxon>
        <taxon>Candidatus Nealsoniibacteriota</taxon>
    </lineage>
</organism>
<dbReference type="InterPro" id="IPR011876">
    <property type="entry name" value="IsopentenylPP_isomerase_typ1"/>
</dbReference>
<evidence type="ECO:0000313" key="13">
    <source>
        <dbReference type="Proteomes" id="UP000230178"/>
    </source>
</evidence>
<keyword evidence="6" id="KW-0460">Magnesium</keyword>
<dbReference type="CDD" id="cd02885">
    <property type="entry name" value="NUDIX_IPP_Isomerase"/>
    <property type="match status" value="1"/>
</dbReference>
<proteinExistence type="inferred from homology"/>
<comment type="similarity">
    <text evidence="2">Belongs to the IPP isomerase type 1 family.</text>
</comment>
<evidence type="ECO:0000256" key="10">
    <source>
        <dbReference type="NCBIfam" id="TIGR02150"/>
    </source>
</evidence>
<dbReference type="NCBIfam" id="TIGR02150">
    <property type="entry name" value="IPP_isom_1"/>
    <property type="match status" value="1"/>
</dbReference>
<dbReference type="GO" id="GO:0004452">
    <property type="term" value="F:isopentenyl-diphosphate delta-isomerase activity"/>
    <property type="evidence" value="ECO:0007669"/>
    <property type="project" value="UniProtKB-UniRule"/>
</dbReference>
<evidence type="ECO:0000256" key="5">
    <source>
        <dbReference type="ARBA" id="ARBA00022723"/>
    </source>
</evidence>
<dbReference type="GO" id="GO:0046872">
    <property type="term" value="F:metal ion binding"/>
    <property type="evidence" value="ECO:0007669"/>
    <property type="project" value="UniProtKB-KW"/>
</dbReference>
<gene>
    <name evidence="12" type="ORF">CO146_01945</name>
</gene>
<name>A0A2M7Z3A8_9BACT</name>
<dbReference type="InterPro" id="IPR015797">
    <property type="entry name" value="NUDIX_hydrolase-like_dom_sf"/>
</dbReference>
<keyword evidence="7" id="KW-0464">Manganese</keyword>
<keyword evidence="9 12" id="KW-0413">Isomerase</keyword>